<accession>A0A3L9DUV4</accession>
<evidence type="ECO:0000256" key="1">
    <source>
        <dbReference type="SAM" id="Phobius"/>
    </source>
</evidence>
<evidence type="ECO:0000313" key="3">
    <source>
        <dbReference type="Proteomes" id="UP000279194"/>
    </source>
</evidence>
<sequence length="219" mass="25410">MRFKFTKSCFRKIIVLMVRAALLSILTWLLLKRVSENFSHIIDFRTFFENELLSLLTYDEFGRSQLDISKMLTTSSIFLVGCLSSLMFVWELLNSYRALILYKSQSYICFTQKRILLVALFYLQDLMVWLVGLLPLYFYFKNTEFFILLGRLMLIYLIFITLIALISNNSTIAFLLFFVLLIFQKLIISSALISCLGGAVLIVILGSGILEKYLEKDGM</sequence>
<keyword evidence="1" id="KW-1133">Transmembrane helix</keyword>
<organism evidence="2 3">
    <name type="scientific">Streptococcus hillyeri</name>
    <dbReference type="NCBI Taxonomy" id="2282420"/>
    <lineage>
        <taxon>Bacteria</taxon>
        <taxon>Bacillati</taxon>
        <taxon>Bacillota</taxon>
        <taxon>Bacilli</taxon>
        <taxon>Lactobacillales</taxon>
        <taxon>Streptococcaceae</taxon>
        <taxon>Streptococcus</taxon>
    </lineage>
</organism>
<dbReference type="EMBL" id="RCVM01000004">
    <property type="protein sequence ID" value="RLY04134.1"/>
    <property type="molecule type" value="Genomic_DNA"/>
</dbReference>
<comment type="caution">
    <text evidence="2">The sequence shown here is derived from an EMBL/GenBank/DDBJ whole genome shotgun (WGS) entry which is preliminary data.</text>
</comment>
<evidence type="ECO:0000313" key="2">
    <source>
        <dbReference type="EMBL" id="RLY04134.1"/>
    </source>
</evidence>
<feature type="transmembrane region" description="Helical" evidence="1">
    <location>
        <begin position="114"/>
        <end position="140"/>
    </location>
</feature>
<keyword evidence="1" id="KW-0472">Membrane</keyword>
<dbReference type="AlphaFoldDB" id="A0A3L9DUV4"/>
<name>A0A3L9DUV4_9STRE</name>
<dbReference type="Proteomes" id="UP000279194">
    <property type="component" value="Unassembled WGS sequence"/>
</dbReference>
<keyword evidence="1" id="KW-0812">Transmembrane</keyword>
<gene>
    <name evidence="2" type="ORF">EAF07_03425</name>
</gene>
<feature type="transmembrane region" description="Helical" evidence="1">
    <location>
        <begin position="71"/>
        <end position="93"/>
    </location>
</feature>
<protein>
    <submittedName>
        <fullName evidence="2">Uncharacterized protein</fullName>
    </submittedName>
</protein>
<feature type="transmembrane region" description="Helical" evidence="1">
    <location>
        <begin position="12"/>
        <end position="31"/>
    </location>
</feature>
<keyword evidence="3" id="KW-1185">Reference proteome</keyword>
<reference evidence="2 3" key="1">
    <citation type="submission" date="2018-10" db="EMBL/GenBank/DDBJ databases">
        <title>Streptococcus hillyeri sp. nov., isolated from equine tracheal sample.</title>
        <authorList>
            <person name="Macfadyen A.C."/>
            <person name="Waller A."/>
            <person name="Paterson G.K."/>
        </authorList>
    </citation>
    <scope>NUCLEOTIDE SEQUENCE [LARGE SCALE GENOMIC DNA]</scope>
    <source>
        <strain evidence="2 3">28462</strain>
    </source>
</reference>
<proteinExistence type="predicted"/>
<feature type="transmembrane region" description="Helical" evidence="1">
    <location>
        <begin position="152"/>
        <end position="183"/>
    </location>
</feature>
<feature type="transmembrane region" description="Helical" evidence="1">
    <location>
        <begin position="190"/>
        <end position="210"/>
    </location>
</feature>